<dbReference type="Gene3D" id="1.10.10.10">
    <property type="entry name" value="Winged helix-like DNA-binding domain superfamily/Winged helix DNA-binding domain"/>
    <property type="match status" value="1"/>
</dbReference>
<reference evidence="2 3" key="1">
    <citation type="submission" date="2024-06" db="EMBL/GenBank/DDBJ databases">
        <title>The Natural Products Discovery Center: Release of the First 8490 Sequenced Strains for Exploring Actinobacteria Biosynthetic Diversity.</title>
        <authorList>
            <person name="Kalkreuter E."/>
            <person name="Kautsar S.A."/>
            <person name="Yang D."/>
            <person name="Bader C.D."/>
            <person name="Teijaro C.N."/>
            <person name="Fluegel L."/>
            <person name="Davis C.M."/>
            <person name="Simpson J.R."/>
            <person name="Lauterbach L."/>
            <person name="Steele A.D."/>
            <person name="Gui C."/>
            <person name="Meng S."/>
            <person name="Li G."/>
            <person name="Viehrig K."/>
            <person name="Ye F."/>
            <person name="Su P."/>
            <person name="Kiefer A.F."/>
            <person name="Nichols A."/>
            <person name="Cepeda A.J."/>
            <person name="Yan W."/>
            <person name="Fan B."/>
            <person name="Jiang Y."/>
            <person name="Adhikari A."/>
            <person name="Zheng C.-J."/>
            <person name="Schuster L."/>
            <person name="Cowan T.M."/>
            <person name="Smanski M.J."/>
            <person name="Chevrette M.G."/>
            <person name="De Carvalho L.P.S."/>
            <person name="Shen B."/>
        </authorList>
    </citation>
    <scope>NUCLEOTIDE SEQUENCE [LARGE SCALE GENOMIC DNA]</scope>
    <source>
        <strain evidence="2 3">NPDC050403</strain>
    </source>
</reference>
<dbReference type="Proteomes" id="UP001551695">
    <property type="component" value="Unassembled WGS sequence"/>
</dbReference>
<keyword evidence="3" id="KW-1185">Reference proteome</keyword>
<dbReference type="EMBL" id="JBFAKC010000001">
    <property type="protein sequence ID" value="MEV0706091.1"/>
    <property type="molecule type" value="Genomic_DNA"/>
</dbReference>
<evidence type="ECO:0000313" key="3">
    <source>
        <dbReference type="Proteomes" id="UP001551695"/>
    </source>
</evidence>
<dbReference type="PANTHER" id="PTHR33164">
    <property type="entry name" value="TRANSCRIPTIONAL REGULATOR, MARR FAMILY"/>
    <property type="match status" value="1"/>
</dbReference>
<accession>A0ABV3FKZ7</accession>
<feature type="domain" description="HTH marR-type" evidence="1">
    <location>
        <begin position="1"/>
        <end position="144"/>
    </location>
</feature>
<comment type="caution">
    <text evidence="2">The sequence shown here is derived from an EMBL/GenBank/DDBJ whole genome shotgun (WGS) entry which is preliminary data.</text>
</comment>
<name>A0ABV3FKZ7_9NOCA</name>
<dbReference type="PANTHER" id="PTHR33164:SF99">
    <property type="entry name" value="MARR FAMILY REGULATORY PROTEIN"/>
    <property type="match status" value="1"/>
</dbReference>
<dbReference type="PRINTS" id="PR00598">
    <property type="entry name" value="HTHMARR"/>
</dbReference>
<organism evidence="2 3">
    <name type="scientific">Nocardia aurea</name>
    <dbReference type="NCBI Taxonomy" id="2144174"/>
    <lineage>
        <taxon>Bacteria</taxon>
        <taxon>Bacillati</taxon>
        <taxon>Actinomycetota</taxon>
        <taxon>Actinomycetes</taxon>
        <taxon>Mycobacteriales</taxon>
        <taxon>Nocardiaceae</taxon>
        <taxon>Nocardia</taxon>
    </lineage>
</organism>
<dbReference type="SUPFAM" id="SSF46785">
    <property type="entry name" value="Winged helix' DNA-binding domain"/>
    <property type="match status" value="1"/>
</dbReference>
<dbReference type="RefSeq" id="WP_355090182.1">
    <property type="nucleotide sequence ID" value="NZ_JBEXKW010000091.1"/>
</dbReference>
<evidence type="ECO:0000259" key="1">
    <source>
        <dbReference type="PROSITE" id="PS50995"/>
    </source>
</evidence>
<dbReference type="SMART" id="SM00347">
    <property type="entry name" value="HTH_MARR"/>
    <property type="match status" value="1"/>
</dbReference>
<sequence>MVQWLSDDEQRTWQAYVRLRQRMDAAIAAGLARDGLSAADYELLVALSAAPDDTLRAKELAAEVCWEKSRLSKHLARMASRGLVDRTPAADDARGILVRLTPRGRAAIEQAAPNHVELVRALFIEPMSADEAAAIRSLADRVVPVAERSAPLDVTCP</sequence>
<evidence type="ECO:0000313" key="2">
    <source>
        <dbReference type="EMBL" id="MEV0706091.1"/>
    </source>
</evidence>
<proteinExistence type="predicted"/>
<dbReference type="PROSITE" id="PS50995">
    <property type="entry name" value="HTH_MARR_2"/>
    <property type="match status" value="1"/>
</dbReference>
<dbReference type="InterPro" id="IPR000835">
    <property type="entry name" value="HTH_MarR-typ"/>
</dbReference>
<gene>
    <name evidence="2" type="ORF">AB0I48_00830</name>
</gene>
<dbReference type="Pfam" id="PF12802">
    <property type="entry name" value="MarR_2"/>
    <property type="match status" value="1"/>
</dbReference>
<dbReference type="InterPro" id="IPR036390">
    <property type="entry name" value="WH_DNA-bd_sf"/>
</dbReference>
<protein>
    <submittedName>
        <fullName evidence="2">MarR family transcriptional regulator</fullName>
    </submittedName>
</protein>
<dbReference type="InterPro" id="IPR036388">
    <property type="entry name" value="WH-like_DNA-bd_sf"/>
</dbReference>
<dbReference type="InterPro" id="IPR039422">
    <property type="entry name" value="MarR/SlyA-like"/>
</dbReference>